<sequence length="455" mass="50331">MEKSNTNQRRDFLKKSIGFAGLSLVPLWDKDPESGTKLEDFFTTGPKTGAGPKKKIAFLTNTYRNSAHADVIGTKLFVGIPTDDGMVEPDVEIVSVWIDQIGDNDTGVRIAKMNNVKVYPTIAEALTLGTDKLAVDAVIYVGEHGEYPKSRYGIKMYPRMNYLEQIFRVFDASNRSVPVFTDKHLAYSWLDSKWVYDRAQELKVPMMAGSSLPYCWRDPLLVHPLGVKIKEAVAIGYASLDAYGFHVCEILQCMVERRAGGETGVASVQGLIGDSVWKAIDAGKISGELVTAACNRIKGHATGNMRELVKQPRAVIIKYNDGTKGAIVMLDEYVNEGWAYAAHADGKVVSTEFVLDHSMSYSHFSYLTLNIQKFLVTEKPQGPVERTLLTSGVIDMGIRSSVDGQKEIKTPFLNIAYNVKGITPILPPNPRPTGQSIGPWPPKGYEFIIPDKFKK</sequence>
<dbReference type="RefSeq" id="WP_111631433.1">
    <property type="nucleotide sequence ID" value="NZ_QLMC01000011.1"/>
</dbReference>
<dbReference type="EMBL" id="QLMC01000011">
    <property type="protein sequence ID" value="RAJ90885.1"/>
    <property type="molecule type" value="Genomic_DNA"/>
</dbReference>
<evidence type="ECO:0000313" key="1">
    <source>
        <dbReference type="EMBL" id="RAJ90885.1"/>
    </source>
</evidence>
<evidence type="ECO:0000313" key="2">
    <source>
        <dbReference type="Proteomes" id="UP000248790"/>
    </source>
</evidence>
<protein>
    <submittedName>
        <fullName evidence="1">Uncharacterized protein</fullName>
    </submittedName>
</protein>
<proteinExistence type="predicted"/>
<dbReference type="Proteomes" id="UP000248790">
    <property type="component" value="Unassembled WGS sequence"/>
</dbReference>
<name>A0A327WLL6_LARAB</name>
<organism evidence="1 2">
    <name type="scientific">Larkinella arboricola</name>
    <dbReference type="NCBI Taxonomy" id="643671"/>
    <lineage>
        <taxon>Bacteria</taxon>
        <taxon>Pseudomonadati</taxon>
        <taxon>Bacteroidota</taxon>
        <taxon>Cytophagia</taxon>
        <taxon>Cytophagales</taxon>
        <taxon>Spirosomataceae</taxon>
        <taxon>Larkinella</taxon>
    </lineage>
</organism>
<comment type="caution">
    <text evidence="1">The sequence shown here is derived from an EMBL/GenBank/DDBJ whole genome shotgun (WGS) entry which is preliminary data.</text>
</comment>
<keyword evidence="2" id="KW-1185">Reference proteome</keyword>
<dbReference type="OrthoDB" id="1394308at2"/>
<dbReference type="AlphaFoldDB" id="A0A327WLL6"/>
<reference evidence="1 2" key="1">
    <citation type="submission" date="2018-06" db="EMBL/GenBank/DDBJ databases">
        <title>Genomic Encyclopedia of Archaeal and Bacterial Type Strains, Phase II (KMG-II): from individual species to whole genera.</title>
        <authorList>
            <person name="Goeker M."/>
        </authorList>
    </citation>
    <scope>NUCLEOTIDE SEQUENCE [LARGE SCALE GENOMIC DNA]</scope>
    <source>
        <strain evidence="1 2">DSM 21851</strain>
    </source>
</reference>
<gene>
    <name evidence="1" type="ORF">LX87_05429</name>
</gene>
<accession>A0A327WLL6</accession>